<feature type="transmembrane region" description="Helical" evidence="7">
    <location>
        <begin position="215"/>
        <end position="232"/>
    </location>
</feature>
<evidence type="ECO:0000313" key="8">
    <source>
        <dbReference type="EMBL" id="MFC7275720.1"/>
    </source>
</evidence>
<feature type="transmembrane region" description="Helical" evidence="7">
    <location>
        <begin position="387"/>
        <end position="407"/>
    </location>
</feature>
<accession>A0ABW2HVW9</accession>
<dbReference type="PANTHER" id="PTHR30250">
    <property type="entry name" value="PST FAMILY PREDICTED COLANIC ACID TRANSPORTER"/>
    <property type="match status" value="1"/>
</dbReference>
<evidence type="ECO:0000256" key="6">
    <source>
        <dbReference type="ARBA" id="ARBA00023136"/>
    </source>
</evidence>
<keyword evidence="6 7" id="KW-0472">Membrane</keyword>
<evidence type="ECO:0000313" key="9">
    <source>
        <dbReference type="Proteomes" id="UP001596548"/>
    </source>
</evidence>
<dbReference type="InterPro" id="IPR050833">
    <property type="entry name" value="Poly_Biosynth_Transport"/>
</dbReference>
<dbReference type="CDD" id="cd13127">
    <property type="entry name" value="MATE_tuaB_like"/>
    <property type="match status" value="1"/>
</dbReference>
<reference evidence="9" key="1">
    <citation type="journal article" date="2019" name="Int. J. Syst. Evol. Microbiol.">
        <title>The Global Catalogue of Microorganisms (GCM) 10K type strain sequencing project: providing services to taxonomists for standard genome sequencing and annotation.</title>
        <authorList>
            <consortium name="The Broad Institute Genomics Platform"/>
            <consortium name="The Broad Institute Genome Sequencing Center for Infectious Disease"/>
            <person name="Wu L."/>
            <person name="Ma J."/>
        </authorList>
    </citation>
    <scope>NUCLEOTIDE SEQUENCE [LARGE SCALE GENOMIC DNA]</scope>
    <source>
        <strain evidence="9">XZYJT-10</strain>
    </source>
</reference>
<evidence type="ECO:0000256" key="7">
    <source>
        <dbReference type="SAM" id="Phobius"/>
    </source>
</evidence>
<feature type="transmembrane region" description="Helical" evidence="7">
    <location>
        <begin position="181"/>
        <end position="203"/>
    </location>
</feature>
<dbReference type="RefSeq" id="WP_378969178.1">
    <property type="nucleotide sequence ID" value="NZ_JBHTBJ010000011.1"/>
</dbReference>
<proteinExistence type="inferred from homology"/>
<feature type="transmembrane region" description="Helical" evidence="7">
    <location>
        <begin position="419"/>
        <end position="438"/>
    </location>
</feature>
<keyword evidence="4 7" id="KW-0812">Transmembrane</keyword>
<dbReference type="PANTHER" id="PTHR30250:SF10">
    <property type="entry name" value="LIPOPOLYSACCHARIDE BIOSYNTHESIS PROTEIN WZXC"/>
    <property type="match status" value="1"/>
</dbReference>
<feature type="transmembrane region" description="Helical" evidence="7">
    <location>
        <begin position="87"/>
        <end position="110"/>
    </location>
</feature>
<feature type="transmembrane region" description="Helical" evidence="7">
    <location>
        <begin position="49"/>
        <end position="75"/>
    </location>
</feature>
<keyword evidence="3" id="KW-1003">Cell membrane</keyword>
<dbReference type="Proteomes" id="UP001596548">
    <property type="component" value="Unassembled WGS sequence"/>
</dbReference>
<dbReference type="EMBL" id="JBHTBJ010000011">
    <property type="protein sequence ID" value="MFC7275720.1"/>
    <property type="molecule type" value="Genomic_DNA"/>
</dbReference>
<dbReference type="Pfam" id="PF13440">
    <property type="entry name" value="Polysacc_synt_3"/>
    <property type="match status" value="1"/>
</dbReference>
<evidence type="ECO:0000256" key="1">
    <source>
        <dbReference type="ARBA" id="ARBA00004651"/>
    </source>
</evidence>
<organism evidence="8 9">
    <name type="scientific">Paractinoplanes rhizophilus</name>
    <dbReference type="NCBI Taxonomy" id="1416877"/>
    <lineage>
        <taxon>Bacteria</taxon>
        <taxon>Bacillati</taxon>
        <taxon>Actinomycetota</taxon>
        <taxon>Actinomycetes</taxon>
        <taxon>Micromonosporales</taxon>
        <taxon>Micromonosporaceae</taxon>
        <taxon>Paractinoplanes</taxon>
    </lineage>
</organism>
<protein>
    <submittedName>
        <fullName evidence="8">Lipopolysaccharide biosynthesis protein</fullName>
    </submittedName>
</protein>
<keyword evidence="9" id="KW-1185">Reference proteome</keyword>
<feature type="transmembrane region" description="Helical" evidence="7">
    <location>
        <begin position="154"/>
        <end position="175"/>
    </location>
</feature>
<feature type="transmembrane region" description="Helical" evidence="7">
    <location>
        <begin position="329"/>
        <end position="349"/>
    </location>
</feature>
<feature type="transmembrane region" description="Helical" evidence="7">
    <location>
        <begin position="361"/>
        <end position="381"/>
    </location>
</feature>
<feature type="transmembrane region" description="Helical" evidence="7">
    <location>
        <begin position="298"/>
        <end position="323"/>
    </location>
</feature>
<evidence type="ECO:0000256" key="4">
    <source>
        <dbReference type="ARBA" id="ARBA00022692"/>
    </source>
</evidence>
<feature type="transmembrane region" description="Helical" evidence="7">
    <location>
        <begin position="20"/>
        <end position="43"/>
    </location>
</feature>
<feature type="transmembrane region" description="Helical" evidence="7">
    <location>
        <begin position="122"/>
        <end position="142"/>
    </location>
</feature>
<name>A0ABW2HVW9_9ACTN</name>
<evidence type="ECO:0000256" key="2">
    <source>
        <dbReference type="ARBA" id="ARBA00007430"/>
    </source>
</evidence>
<gene>
    <name evidence="8" type="ORF">ACFQS1_17160</name>
</gene>
<comment type="subcellular location">
    <subcellularLocation>
        <location evidence="1">Cell membrane</location>
        <topology evidence="1">Multi-pass membrane protein</topology>
    </subcellularLocation>
</comment>
<comment type="similarity">
    <text evidence="2">Belongs to the polysaccharide synthase family.</text>
</comment>
<evidence type="ECO:0000256" key="3">
    <source>
        <dbReference type="ARBA" id="ARBA00022475"/>
    </source>
</evidence>
<evidence type="ECO:0000256" key="5">
    <source>
        <dbReference type="ARBA" id="ARBA00022989"/>
    </source>
</evidence>
<sequence>MKIGVGENGSLFSRAGKALAWSFIGTAVSKFSTLAIGVVLARVLGPHEFGTFAVATVALLALLSFNELGVSLAIVRWPGDPREIVPTVSTISVAASTFICAVCYVGAPAFATAMGAPDAAPVVRVLGLSVIVSGIAAAPAAMLQRGFRQDRKTIADQISAWTSALVSVALALSGVGAMSLAVGQLVGSAVGAALFIAFAPRSLRFGFDRAKARALLKFGLPLAGSSIVVFASTNVDKVLVGAVLGPVPLGFYVLAANLSNWPATMFSLPVRSVAPALLSRLQDDPPTMRKTFLSTGGLLAAITLPACVVLAAAADPIIAFVYGTAWQPAATVLTWLGLLAALRILFELVYDYFVVLAHSRVVFTVQVIWFVALVPALWAGAHYGGAAAAALAAFAVAALVVAPIYLYELSRTGITTSAVARRLGPAALGSLGAAAVAATASRLISADLLAILVSGLAAAAVLGLLLYRMRDTVKSLRSVGATADEAAAPVVIA</sequence>
<comment type="caution">
    <text evidence="8">The sequence shown here is derived from an EMBL/GenBank/DDBJ whole genome shotgun (WGS) entry which is preliminary data.</text>
</comment>
<feature type="transmembrane region" description="Helical" evidence="7">
    <location>
        <begin position="238"/>
        <end position="258"/>
    </location>
</feature>
<feature type="transmembrane region" description="Helical" evidence="7">
    <location>
        <begin position="444"/>
        <end position="467"/>
    </location>
</feature>
<keyword evidence="5 7" id="KW-1133">Transmembrane helix</keyword>